<feature type="compositionally biased region" description="Basic and acidic residues" evidence="1">
    <location>
        <begin position="96"/>
        <end position="105"/>
    </location>
</feature>
<dbReference type="Proteomes" id="UP001347796">
    <property type="component" value="Unassembled WGS sequence"/>
</dbReference>
<sequence length="125" mass="13888">MEFACSLASSESDESFIRSLYDLADKSQLKPCCKNMTIMDRTVIGILDKDLSKDLQLIADLDLEKAIAKARQSELVKSQVQVQTAAASSMPTPGSIKKEVEEIRRRNPGYRNPKVSEEAQQVPTL</sequence>
<dbReference type="AlphaFoldDB" id="A0AAN8PQI8"/>
<evidence type="ECO:0000313" key="2">
    <source>
        <dbReference type="EMBL" id="KAK6181857.1"/>
    </source>
</evidence>
<feature type="region of interest" description="Disordered" evidence="1">
    <location>
        <begin position="86"/>
        <end position="125"/>
    </location>
</feature>
<dbReference type="EMBL" id="JAZGQO010000007">
    <property type="protein sequence ID" value="KAK6181857.1"/>
    <property type="molecule type" value="Genomic_DNA"/>
</dbReference>
<evidence type="ECO:0000313" key="3">
    <source>
        <dbReference type="Proteomes" id="UP001347796"/>
    </source>
</evidence>
<evidence type="ECO:0000256" key="1">
    <source>
        <dbReference type="SAM" id="MobiDB-lite"/>
    </source>
</evidence>
<accession>A0AAN8PQI8</accession>
<organism evidence="2 3">
    <name type="scientific">Patella caerulea</name>
    <name type="common">Rayed Mediterranean limpet</name>
    <dbReference type="NCBI Taxonomy" id="87958"/>
    <lineage>
        <taxon>Eukaryota</taxon>
        <taxon>Metazoa</taxon>
        <taxon>Spiralia</taxon>
        <taxon>Lophotrochozoa</taxon>
        <taxon>Mollusca</taxon>
        <taxon>Gastropoda</taxon>
        <taxon>Patellogastropoda</taxon>
        <taxon>Patelloidea</taxon>
        <taxon>Patellidae</taxon>
        <taxon>Patella</taxon>
    </lineage>
</organism>
<proteinExistence type="predicted"/>
<protein>
    <submittedName>
        <fullName evidence="2">Uncharacterized protein</fullName>
    </submittedName>
</protein>
<keyword evidence="3" id="KW-1185">Reference proteome</keyword>
<comment type="caution">
    <text evidence="2">The sequence shown here is derived from an EMBL/GenBank/DDBJ whole genome shotgun (WGS) entry which is preliminary data.</text>
</comment>
<reference evidence="2 3" key="1">
    <citation type="submission" date="2024-01" db="EMBL/GenBank/DDBJ databases">
        <title>The genome of the rayed Mediterranean limpet Patella caerulea (Linnaeus, 1758).</title>
        <authorList>
            <person name="Anh-Thu Weber A."/>
            <person name="Halstead-Nussloch G."/>
        </authorList>
    </citation>
    <scope>NUCLEOTIDE SEQUENCE [LARGE SCALE GENOMIC DNA]</scope>
    <source>
        <strain evidence="2">AATW-2023a</strain>
        <tissue evidence="2">Whole specimen</tissue>
    </source>
</reference>
<name>A0AAN8PQI8_PATCE</name>
<gene>
    <name evidence="2" type="ORF">SNE40_009635</name>
</gene>